<evidence type="ECO:0000313" key="2">
    <source>
        <dbReference type="EMBL" id="RVU40273.1"/>
    </source>
</evidence>
<dbReference type="EMBL" id="SACS01000005">
    <property type="protein sequence ID" value="RVU40273.1"/>
    <property type="molecule type" value="Genomic_DNA"/>
</dbReference>
<evidence type="ECO:0000313" key="3">
    <source>
        <dbReference type="Proteomes" id="UP000283077"/>
    </source>
</evidence>
<dbReference type="GO" id="GO:0006637">
    <property type="term" value="P:acyl-CoA metabolic process"/>
    <property type="evidence" value="ECO:0007669"/>
    <property type="project" value="TreeGrafter"/>
</dbReference>
<reference evidence="2 3" key="1">
    <citation type="submission" date="2019-01" db="EMBL/GenBank/DDBJ databases">
        <authorList>
            <person name="Chen W.-M."/>
        </authorList>
    </citation>
    <scope>NUCLEOTIDE SEQUENCE [LARGE SCALE GENOMIC DNA]</scope>
    <source>
        <strain evidence="2 3">KYPC3</strain>
    </source>
</reference>
<dbReference type="OrthoDB" id="8922993at2"/>
<dbReference type="GO" id="GO:0047617">
    <property type="term" value="F:fatty acyl-CoA hydrolase activity"/>
    <property type="evidence" value="ECO:0007669"/>
    <property type="project" value="TreeGrafter"/>
</dbReference>
<dbReference type="RefSeq" id="WP_127698260.1">
    <property type="nucleotide sequence ID" value="NZ_SACS01000005.1"/>
</dbReference>
<dbReference type="InterPro" id="IPR014940">
    <property type="entry name" value="BAAT_C"/>
</dbReference>
<dbReference type="GO" id="GO:0006631">
    <property type="term" value="P:fatty acid metabolic process"/>
    <property type="evidence" value="ECO:0007669"/>
    <property type="project" value="TreeGrafter"/>
</dbReference>
<dbReference type="PANTHER" id="PTHR10824:SF4">
    <property type="entry name" value="ACYL-COENZYME A THIOESTERASE 1-LIKE"/>
    <property type="match status" value="1"/>
</dbReference>
<feature type="domain" description="BAAT/Acyl-CoA thioester hydrolase C-terminal" evidence="1">
    <location>
        <begin position="130"/>
        <end position="287"/>
    </location>
</feature>
<evidence type="ECO:0000259" key="1">
    <source>
        <dbReference type="Pfam" id="PF08840"/>
    </source>
</evidence>
<dbReference type="SUPFAM" id="SSF53474">
    <property type="entry name" value="alpha/beta-Hydrolases"/>
    <property type="match status" value="1"/>
</dbReference>
<name>A0A437R0M6_9GAMM</name>
<dbReference type="InterPro" id="IPR029058">
    <property type="entry name" value="AB_hydrolase_fold"/>
</dbReference>
<dbReference type="Pfam" id="PF08840">
    <property type="entry name" value="BAAT_C"/>
    <property type="match status" value="1"/>
</dbReference>
<gene>
    <name evidence="2" type="ORF">EOE67_06670</name>
</gene>
<dbReference type="Proteomes" id="UP000283077">
    <property type="component" value="Unassembled WGS sequence"/>
</dbReference>
<keyword evidence="3" id="KW-1185">Reference proteome</keyword>
<organism evidence="2 3">
    <name type="scientific">Rheinheimera riviphila</name>
    <dbReference type="NCBI Taxonomy" id="1834037"/>
    <lineage>
        <taxon>Bacteria</taxon>
        <taxon>Pseudomonadati</taxon>
        <taxon>Pseudomonadota</taxon>
        <taxon>Gammaproteobacteria</taxon>
        <taxon>Chromatiales</taxon>
        <taxon>Chromatiaceae</taxon>
        <taxon>Rheinheimera</taxon>
    </lineage>
</organism>
<dbReference type="Gene3D" id="3.40.50.1820">
    <property type="entry name" value="alpha/beta hydrolase"/>
    <property type="match status" value="1"/>
</dbReference>
<sequence>MFAKLPNASNKPNSAKINKINRLAILLLTLLLLCSQLPLLITTFVPLSNQGKVQSQLYVPATASAARPAPLLVILGGSEGGMGMTSARRAADRQAYLDAGFALLVVGYFGLPGIPSGLDRIELSGVLDVIEITRSNPAVDAENLSVLGVSKGAELAFLLASRLAQISTVVAVVGSEVVFGSPEWYSTSSSWSWQGHSMPFVPFSWRSAIPLMQGNFRQGHEIAMQNQQAYQQALIPVQQMQANVLFVSGTADELWPSSEMSDRMMERLQQHQYQYRYQHLKIANGGHGGLVREYQPQIIEFLRQSQIPAVRLTD</sequence>
<protein>
    <recommendedName>
        <fullName evidence="1">BAAT/Acyl-CoA thioester hydrolase C-terminal domain-containing protein</fullName>
    </recommendedName>
</protein>
<accession>A0A437R0M6</accession>
<proteinExistence type="predicted"/>
<dbReference type="PANTHER" id="PTHR10824">
    <property type="entry name" value="ACYL-COENZYME A THIOESTERASE-RELATED"/>
    <property type="match status" value="1"/>
</dbReference>
<comment type="caution">
    <text evidence="2">The sequence shown here is derived from an EMBL/GenBank/DDBJ whole genome shotgun (WGS) entry which is preliminary data.</text>
</comment>
<dbReference type="AlphaFoldDB" id="A0A437R0M6"/>